<dbReference type="Proteomes" id="UP000749010">
    <property type="component" value="Unassembled WGS sequence"/>
</dbReference>
<dbReference type="RefSeq" id="WP_169068576.1">
    <property type="nucleotide sequence ID" value="NZ_SPMY01000111.1"/>
</dbReference>
<evidence type="ECO:0000313" key="2">
    <source>
        <dbReference type="EMBL" id="NMQ30169.1"/>
    </source>
</evidence>
<gene>
    <name evidence="2" type="ORF">E4Q23_21865</name>
</gene>
<accession>A0ABX1U4R4</accession>
<dbReference type="EMBL" id="SPMY01000111">
    <property type="protein sequence ID" value="NMQ30169.1"/>
    <property type="molecule type" value="Genomic_DNA"/>
</dbReference>
<organism evidence="2 3">
    <name type="scientific">Candidatus Accumulibacter phosphatis</name>
    <dbReference type="NCBI Taxonomy" id="327160"/>
    <lineage>
        <taxon>Bacteria</taxon>
        <taxon>Pseudomonadati</taxon>
        <taxon>Pseudomonadota</taxon>
        <taxon>Betaproteobacteria</taxon>
        <taxon>Candidatus Accumulibacter</taxon>
    </lineage>
</organism>
<dbReference type="InterPro" id="IPR049343">
    <property type="entry name" value="Transposase_29"/>
</dbReference>
<evidence type="ECO:0000313" key="3">
    <source>
        <dbReference type="Proteomes" id="UP000749010"/>
    </source>
</evidence>
<name>A0ABX1U4R4_9PROT</name>
<proteinExistence type="predicted"/>
<feature type="region of interest" description="Disordered" evidence="1">
    <location>
        <begin position="144"/>
        <end position="171"/>
    </location>
</feature>
<reference evidence="2 3" key="1">
    <citation type="submission" date="2019-03" db="EMBL/GenBank/DDBJ databases">
        <title>Metabolic reconstructions from genomes of highly enriched 'Candidatus Accumulibacter' and 'Candidatus Competibacter' bioreactor populations.</title>
        <authorList>
            <person name="Annavajhala M.K."/>
            <person name="Welles L."/>
            <person name="Abbas B."/>
            <person name="Sorokin D."/>
            <person name="Park H."/>
            <person name="Van Loosdrecht M."/>
            <person name="Chandran K."/>
        </authorList>
    </citation>
    <scope>NUCLEOTIDE SEQUENCE [LARGE SCALE GENOMIC DNA]</scope>
    <source>
        <strain evidence="2 3">SBR_S</strain>
    </source>
</reference>
<protein>
    <submittedName>
        <fullName evidence="2">Helix-turn-helix domain-containing protein</fullName>
    </submittedName>
</protein>
<keyword evidence="3" id="KW-1185">Reference proteome</keyword>
<sequence length="736" mass="81288">MRQSWLPGFPDGAQKVGEGLAILEKDGQAIYFVGGDNYFSHPVGDDAGRRFALTSLMENGHVKAVELERPPLCIPHRTLMNWVGQSRKAGPSSFFRPAAANRPRIMTPDKSAECARLLSEGKRPAEVARQVGVQESTLRKAIRRQGLPQLAPLPQDAGELEAASTKSERSRADAEAAAGMGTACTRADERIQTALGLATGATTRFEASQDVAMGGLLAGLPALCANGLLTGLDRHLKLPRGFYSALHILLVLGFMALGRIKRPEHLRQTSPGELGKVIGLDRVPEVRTLREKIHLLAKTGDPAAWMRDLAKLWMESEPEEAGYLYVDGHVRVYHGEQARLSKRYVSRERLCLRGTTDYWVNDALGRPFFVVSQALNDGLAETLLKDIVPQLLEIVPGQPTPAELDADPTLHRFVMVFDREGATQSLLGRLWKQRIGALTYRKNVKDLWSEDAFQEQEVHLPAGGSTGMKLAMRETRLGTGDSSLAVTEVRRLTQTGHQTAVITTARQLGNTTIAGRMFARWCQENYFAYMMEHYDIDGLLEYGDESLPGTHQVVNPRWRELDKAVRQTRQSERKLQAAIARTALNDGGEIQKNAESVEALQAVQAELKQLCSARKASSRKVTIDSLPEAERPTQLPPLNKMLCDAVKMVAYRAETAMVALLRRHLKKEDDARALIRELFVSSADIEPNALANTLTIKIHRMASPAHDRAIAALLDELTLQDFPHPETGAKMIFALV</sequence>
<dbReference type="Gene3D" id="1.10.10.60">
    <property type="entry name" value="Homeodomain-like"/>
    <property type="match status" value="1"/>
</dbReference>
<evidence type="ECO:0000256" key="1">
    <source>
        <dbReference type="SAM" id="MobiDB-lite"/>
    </source>
</evidence>
<comment type="caution">
    <text evidence="2">The sequence shown here is derived from an EMBL/GenBank/DDBJ whole genome shotgun (WGS) entry which is preliminary data.</text>
</comment>
<dbReference type="Pfam" id="PF21804">
    <property type="entry name" value="Transposase_29"/>
    <property type="match status" value="1"/>
</dbReference>